<dbReference type="Proteomes" id="UP000310066">
    <property type="component" value="Unassembled WGS sequence"/>
</dbReference>
<dbReference type="Pfam" id="PF13826">
    <property type="entry name" value="Monooxy_af470-like"/>
    <property type="match status" value="1"/>
</dbReference>
<name>A0A4U0UWW5_9PEZI</name>
<proteinExistence type="predicted"/>
<dbReference type="InterPro" id="IPR025444">
    <property type="entry name" value="Monooxy_af470"/>
</dbReference>
<organism evidence="2 3">
    <name type="scientific">Friedmanniomyces endolithicus</name>
    <dbReference type="NCBI Taxonomy" id="329885"/>
    <lineage>
        <taxon>Eukaryota</taxon>
        <taxon>Fungi</taxon>
        <taxon>Dikarya</taxon>
        <taxon>Ascomycota</taxon>
        <taxon>Pezizomycotina</taxon>
        <taxon>Dothideomycetes</taxon>
        <taxon>Dothideomycetidae</taxon>
        <taxon>Mycosphaerellales</taxon>
        <taxon>Teratosphaeriaceae</taxon>
        <taxon>Friedmanniomyces</taxon>
    </lineage>
</organism>
<protein>
    <submittedName>
        <fullName evidence="2">Uncharacterized protein</fullName>
    </submittedName>
</protein>
<feature type="region of interest" description="Disordered" evidence="1">
    <location>
        <begin position="271"/>
        <end position="293"/>
    </location>
</feature>
<evidence type="ECO:0000256" key="1">
    <source>
        <dbReference type="SAM" id="MobiDB-lite"/>
    </source>
</evidence>
<dbReference type="InterPro" id="IPR011008">
    <property type="entry name" value="Dimeric_a/b-barrel"/>
</dbReference>
<dbReference type="AlphaFoldDB" id="A0A4U0UWW5"/>
<accession>A0A4U0UWW5</accession>
<dbReference type="STRING" id="329885.A0A4U0UWW5"/>
<dbReference type="OrthoDB" id="3202396at2759"/>
<feature type="compositionally biased region" description="Basic and acidic residues" evidence="1">
    <location>
        <begin position="281"/>
        <end position="293"/>
    </location>
</feature>
<dbReference type="SUPFAM" id="SSF54909">
    <property type="entry name" value="Dimeric alpha+beta barrel"/>
    <property type="match status" value="1"/>
</dbReference>
<evidence type="ECO:0000313" key="2">
    <source>
        <dbReference type="EMBL" id="TKA40650.1"/>
    </source>
</evidence>
<comment type="caution">
    <text evidence="2">The sequence shown here is derived from an EMBL/GenBank/DDBJ whole genome shotgun (WGS) entry which is preliminary data.</text>
</comment>
<sequence>MSVPGKPFVGLVAPSEKRPRSAFFGKYGSLSLFRDNFTLTTWLCFGAVIQSGLFLAVGRPAVLPALAFLAYRSLRAYAMSVGWIHDVYMDDVILKKTSAQFPNAEGEFSSKPADDEIVVFLIGTRVNHPMGLFAPGFAAVGGMFGQMAKDCDNHAEEFGFLGMTSWINSGTRETNNEILQVAYFRTPEGLHEFAHSKYHTNAWDWWNTNHKSHPHISIYHETYHIPKGHWETIYINSHRSHLGSATFKTYESEKGQDMYMSGVVDASKGLLRTSQGRMSRSKGDENEHFKEKY</sequence>
<dbReference type="EMBL" id="NAJP01000032">
    <property type="protein sequence ID" value="TKA40650.1"/>
    <property type="molecule type" value="Genomic_DNA"/>
</dbReference>
<reference evidence="2 3" key="1">
    <citation type="submission" date="2017-03" db="EMBL/GenBank/DDBJ databases">
        <title>Genomes of endolithic fungi from Antarctica.</title>
        <authorList>
            <person name="Coleine C."/>
            <person name="Masonjones S."/>
            <person name="Stajich J.E."/>
        </authorList>
    </citation>
    <scope>NUCLEOTIDE SEQUENCE [LARGE SCALE GENOMIC DNA]</scope>
    <source>
        <strain evidence="2 3">CCFEE 5311</strain>
    </source>
</reference>
<evidence type="ECO:0000313" key="3">
    <source>
        <dbReference type="Proteomes" id="UP000310066"/>
    </source>
</evidence>
<gene>
    <name evidence="2" type="ORF">B0A54_09111</name>
</gene>